<organism evidence="1">
    <name type="scientific">Musa acuminata subsp. malaccensis</name>
    <name type="common">Wild banana</name>
    <name type="synonym">Musa malaccensis</name>
    <dbReference type="NCBI Taxonomy" id="214687"/>
    <lineage>
        <taxon>Eukaryota</taxon>
        <taxon>Viridiplantae</taxon>
        <taxon>Streptophyta</taxon>
        <taxon>Embryophyta</taxon>
        <taxon>Tracheophyta</taxon>
        <taxon>Spermatophyta</taxon>
        <taxon>Magnoliopsida</taxon>
        <taxon>Liliopsida</taxon>
        <taxon>Zingiberales</taxon>
        <taxon>Musaceae</taxon>
        <taxon>Musa</taxon>
    </lineage>
</organism>
<reference evidence="1" key="1">
    <citation type="submission" date="2021-03" db="EMBL/GenBank/DDBJ databases">
        <authorList>
            <consortium name="Genoscope - CEA"/>
            <person name="William W."/>
        </authorList>
    </citation>
    <scope>NUCLEOTIDE SEQUENCE</scope>
    <source>
        <strain evidence="1">Doubled-haploid Pahang</strain>
    </source>
</reference>
<evidence type="ECO:0000313" key="1">
    <source>
        <dbReference type="EMBL" id="CAG1832970.1"/>
    </source>
</evidence>
<gene>
    <name evidence="1" type="ORF">GSMUA_88900.1</name>
</gene>
<name>A0A8D6ZMS6_MUSAM</name>
<protein>
    <submittedName>
        <fullName evidence="1">(wild Malaysian banana) hypothetical protein</fullName>
    </submittedName>
</protein>
<sequence length="214" mass="23104">SFQASEGALADPVARGIVVAGDDHAAGEALNPGATHRLGAVPHDLREVAAHLPRHARVVARVIVHVLPGPVPHRVRHPPVPPRPPEHVLAVGPHRVHDGAVGPPLLRPALRVPCQIVVPLERLLAGQGPHLVMRMQELPHHVLPPILSAVPALRNGRWTCGVGAAVMADADVHAIGAWSRRGLRHFDGRKLLLLGGERSNEEEDEEDNRHRTRH</sequence>
<dbReference type="EMBL" id="HG996472">
    <property type="protein sequence ID" value="CAG1832970.1"/>
    <property type="molecule type" value="Genomic_DNA"/>
</dbReference>
<feature type="non-terminal residue" evidence="1">
    <location>
        <position position="1"/>
    </location>
</feature>
<feature type="non-terminal residue" evidence="1">
    <location>
        <position position="214"/>
    </location>
</feature>
<dbReference type="AlphaFoldDB" id="A0A8D6ZMS6"/>
<proteinExistence type="predicted"/>
<accession>A0A8D6ZMS6</accession>